<dbReference type="RefSeq" id="WP_244706188.1">
    <property type="nucleotide sequence ID" value="NZ_BAAADN010000025.1"/>
</dbReference>
<keyword evidence="3" id="KW-1185">Reference proteome</keyword>
<evidence type="ECO:0000313" key="1">
    <source>
        <dbReference type="EMBL" id="GAA0460398.1"/>
    </source>
</evidence>
<dbReference type="Pfam" id="PF13279">
    <property type="entry name" value="4HBT_2"/>
    <property type="match status" value="1"/>
</dbReference>
<dbReference type="GeneID" id="71763649"/>
<dbReference type="CDD" id="cd00586">
    <property type="entry name" value="4HBT"/>
    <property type="match status" value="1"/>
</dbReference>
<accession>A0AAV3SG21</accession>
<dbReference type="EMBL" id="CP095007">
    <property type="protein sequence ID" value="UOO96969.1"/>
    <property type="molecule type" value="Genomic_DNA"/>
</dbReference>
<dbReference type="KEGG" id="hdo:MUK72_17335"/>
<organism evidence="1 4">
    <name type="scientific">Halococcus dombrowskii</name>
    <dbReference type="NCBI Taxonomy" id="179637"/>
    <lineage>
        <taxon>Archaea</taxon>
        <taxon>Methanobacteriati</taxon>
        <taxon>Methanobacteriota</taxon>
        <taxon>Stenosarchaea group</taxon>
        <taxon>Halobacteria</taxon>
        <taxon>Halobacteriales</taxon>
        <taxon>Halococcaceae</taxon>
        <taxon>Halococcus</taxon>
    </lineage>
</organism>
<name>A0AAV3SG21_HALDO</name>
<proteinExistence type="predicted"/>
<dbReference type="Gene3D" id="3.10.129.10">
    <property type="entry name" value="Hotdog Thioesterase"/>
    <property type="match status" value="1"/>
</dbReference>
<dbReference type="EMBL" id="BAAADN010000025">
    <property type="protein sequence ID" value="GAA0460398.1"/>
    <property type="molecule type" value="Genomic_DNA"/>
</dbReference>
<gene>
    <name evidence="1" type="ORF">GCM10008985_16050</name>
    <name evidence="2" type="ORF">MUK72_17335</name>
</gene>
<evidence type="ECO:0000313" key="4">
    <source>
        <dbReference type="Proteomes" id="UP001500962"/>
    </source>
</evidence>
<dbReference type="AlphaFoldDB" id="A0AAV3SG21"/>
<reference evidence="1" key="1">
    <citation type="journal article" date="2014" name="Int. J. Syst. Evol. Microbiol.">
        <title>Complete genome sequence of Corynebacterium casei LMG S-19264T (=DSM 44701T), isolated from a smear-ripened cheese.</title>
        <authorList>
            <consortium name="US DOE Joint Genome Institute (JGI-PGF)"/>
            <person name="Walter F."/>
            <person name="Albersmeier A."/>
            <person name="Kalinowski J."/>
            <person name="Ruckert C."/>
        </authorList>
    </citation>
    <scope>NUCLEOTIDE SEQUENCE</scope>
    <source>
        <strain evidence="1">JCM 12289</strain>
    </source>
</reference>
<evidence type="ECO:0000313" key="2">
    <source>
        <dbReference type="EMBL" id="UOO96969.1"/>
    </source>
</evidence>
<dbReference type="InterPro" id="IPR029069">
    <property type="entry name" value="HotDog_dom_sf"/>
</dbReference>
<dbReference type="Proteomes" id="UP001500962">
    <property type="component" value="Unassembled WGS sequence"/>
</dbReference>
<evidence type="ECO:0000313" key="3">
    <source>
        <dbReference type="Proteomes" id="UP000830542"/>
    </source>
</evidence>
<geneLocation type="plasmid" evidence="2 3">
    <name>unnamed2</name>
</geneLocation>
<protein>
    <submittedName>
        <fullName evidence="2">Thioesterase family protein</fullName>
    </submittedName>
</protein>
<reference evidence="2" key="2">
    <citation type="submission" date="2022-04" db="EMBL/GenBank/DDBJ databases">
        <title>Sequencing and genomic assembly of Halococcus dombrowskii.</title>
        <authorList>
            <person name="Lim S.W."/>
            <person name="MacLea K.S."/>
        </authorList>
    </citation>
    <scope>NUCLEOTIDE SEQUENCE</scope>
    <source>
        <strain evidence="2">H4</strain>
        <plasmid evidence="2">unnamed2</plasmid>
    </source>
</reference>
<sequence>MVYETTWDVRFGDVDWARVLYYPRLFEHVSRIVERLMEDRAKSFDRLIEDRGVAMPVVHAEADYRSPVTIGDRVRIEVEPVLGQSSVQFNVAGFVDNPVFEATTVHAVVDADTFESRPVPDVITDDLADE</sequence>
<dbReference type="SUPFAM" id="SSF54637">
    <property type="entry name" value="Thioesterase/thiol ester dehydrase-isomerase"/>
    <property type="match status" value="1"/>
</dbReference>
<dbReference type="Proteomes" id="UP000830542">
    <property type="component" value="Plasmid unnamed2"/>
</dbReference>
<reference evidence="1" key="3">
    <citation type="submission" date="2023-12" db="EMBL/GenBank/DDBJ databases">
        <authorList>
            <person name="Sun Q."/>
            <person name="Inoue M."/>
        </authorList>
    </citation>
    <scope>NUCLEOTIDE SEQUENCE</scope>
    <source>
        <strain evidence="1">JCM 12289</strain>
    </source>
</reference>
<keyword evidence="2" id="KW-0614">Plasmid</keyword>